<dbReference type="RefSeq" id="WP_146375135.1">
    <property type="nucleotide sequence ID" value="NZ_VOHW01000002.1"/>
</dbReference>
<evidence type="ECO:0000313" key="3">
    <source>
        <dbReference type="Proteomes" id="UP000315827"/>
    </source>
</evidence>
<gene>
    <name evidence="2" type="ORF">FSA05_05915</name>
</gene>
<comment type="caution">
    <text evidence="2">The sequence shown here is derived from an EMBL/GenBank/DDBJ whole genome shotgun (WGS) entry which is preliminary data.</text>
</comment>
<dbReference type="EMBL" id="VOHW01000002">
    <property type="protein sequence ID" value="TWV63667.1"/>
    <property type="molecule type" value="Genomic_DNA"/>
</dbReference>
<protein>
    <submittedName>
        <fullName evidence="2">Transposase</fullName>
    </submittedName>
</protein>
<accession>A0A5C6KKE9</accession>
<feature type="domain" description="Transposase IS66 central" evidence="1">
    <location>
        <begin position="1"/>
        <end position="73"/>
    </location>
</feature>
<organism evidence="2 3">
    <name type="scientific">Parabacteroides distasonis</name>
    <dbReference type="NCBI Taxonomy" id="823"/>
    <lineage>
        <taxon>Bacteria</taxon>
        <taxon>Pseudomonadati</taxon>
        <taxon>Bacteroidota</taxon>
        <taxon>Bacteroidia</taxon>
        <taxon>Bacteroidales</taxon>
        <taxon>Tannerellaceae</taxon>
        <taxon>Parabacteroides</taxon>
    </lineage>
</organism>
<dbReference type="Proteomes" id="UP000315827">
    <property type="component" value="Unassembled WGS sequence"/>
</dbReference>
<dbReference type="AlphaFoldDB" id="A0A5C6KKE9"/>
<dbReference type="InterPro" id="IPR004291">
    <property type="entry name" value="Transposase_IS66_central"/>
</dbReference>
<proteinExistence type="predicted"/>
<name>A0A5C6KKE9_PARDI</name>
<evidence type="ECO:0000259" key="1">
    <source>
        <dbReference type="Pfam" id="PF03050"/>
    </source>
</evidence>
<dbReference type="Pfam" id="PF03050">
    <property type="entry name" value="DDE_Tnp_IS66"/>
    <property type="match status" value="1"/>
</dbReference>
<evidence type="ECO:0000313" key="2">
    <source>
        <dbReference type="EMBL" id="TWV63667.1"/>
    </source>
</evidence>
<reference evidence="2 3" key="1">
    <citation type="submission" date="2019-07" db="EMBL/GenBank/DDBJ databases">
        <title>Genome sequencing of Parabacteroides distasonis iSURF_7.</title>
        <authorList>
            <person name="Degefu H.N."/>
            <person name="Ruoff K.L."/>
            <person name="Price C.E."/>
            <person name="Valls R.A."/>
            <person name="O'Toole G.A."/>
        </authorList>
    </citation>
    <scope>NUCLEOTIDE SEQUENCE [LARGE SCALE GENOMIC DNA]</scope>
    <source>
        <strain evidence="2 3">CFPLTA003_1B</strain>
    </source>
</reference>
<sequence>MQSDGYVVYKHLAEVNPKCEFILCWAHVRNKFAMAFEANKDADAEWFVQKIDELYKIEAECILKRLKPHEIKNQRC</sequence>